<evidence type="ECO:0000256" key="1">
    <source>
        <dbReference type="SAM" id="MobiDB-lite"/>
    </source>
</evidence>
<comment type="caution">
    <text evidence="3">The sequence shown here is derived from an EMBL/GenBank/DDBJ whole genome shotgun (WGS) entry which is preliminary data.</text>
</comment>
<protein>
    <recommendedName>
        <fullName evidence="2">Reverse transcriptase Ty1/copia-type domain-containing protein</fullName>
    </recommendedName>
</protein>
<organism evidence="3 4">
    <name type="scientific">Puccinia coronata f. sp. avenae</name>
    <dbReference type="NCBI Taxonomy" id="200324"/>
    <lineage>
        <taxon>Eukaryota</taxon>
        <taxon>Fungi</taxon>
        <taxon>Dikarya</taxon>
        <taxon>Basidiomycota</taxon>
        <taxon>Pucciniomycotina</taxon>
        <taxon>Pucciniomycetes</taxon>
        <taxon>Pucciniales</taxon>
        <taxon>Pucciniaceae</taxon>
        <taxon>Puccinia</taxon>
    </lineage>
</organism>
<proteinExistence type="predicted"/>
<evidence type="ECO:0000313" key="3">
    <source>
        <dbReference type="EMBL" id="PLW36872.1"/>
    </source>
</evidence>
<name>A0A2N5UGJ4_9BASI</name>
<dbReference type="Pfam" id="PF07727">
    <property type="entry name" value="RVT_2"/>
    <property type="match status" value="1"/>
</dbReference>
<dbReference type="InterPro" id="IPR013103">
    <property type="entry name" value="RVT_2"/>
</dbReference>
<reference evidence="3 4" key="1">
    <citation type="submission" date="2017-11" db="EMBL/GenBank/DDBJ databases">
        <title>De novo assembly and phasing of dikaryotic genomes from two isolates of Puccinia coronata f. sp. avenae, the causal agent of oat crown rust.</title>
        <authorList>
            <person name="Miller M.E."/>
            <person name="Zhang Y."/>
            <person name="Omidvar V."/>
            <person name="Sperschneider J."/>
            <person name="Schwessinger B."/>
            <person name="Raley C."/>
            <person name="Palmer J.M."/>
            <person name="Garnica D."/>
            <person name="Upadhyaya N."/>
            <person name="Rathjen J."/>
            <person name="Taylor J.M."/>
            <person name="Park R.F."/>
            <person name="Dodds P.N."/>
            <person name="Hirsch C.D."/>
            <person name="Kianian S.F."/>
            <person name="Figueroa M."/>
        </authorList>
    </citation>
    <scope>NUCLEOTIDE SEQUENCE [LARGE SCALE GENOMIC DNA]</scope>
    <source>
        <strain evidence="3">12NC29</strain>
    </source>
</reference>
<dbReference type="STRING" id="200324.A0A2N5UGJ4"/>
<dbReference type="Proteomes" id="UP000235388">
    <property type="component" value="Unassembled WGS sequence"/>
</dbReference>
<sequence>MGIFMGYKNDGTTYRILQLSDMTLVPTQHARFIPPVSTPVDDDQSLADTSSGMPSPIVFTTPPASPPPAPLEIPPPATVEARPCHEVIGDVCPANIISIPRRPRAHIMSAKDSTPAHYHQAVSGPKASLWQEAINKELTAMDRLGVWDVVELSPEIRTVGTTWVFRIKNSPPDGAPKYKARLCAQGFSQTHGVNYSKMFAPNGRLNSLRALISHAAIHQL</sequence>
<keyword evidence="4" id="KW-1185">Reference proteome</keyword>
<accession>A0A2N5UGJ4</accession>
<feature type="region of interest" description="Disordered" evidence="1">
    <location>
        <begin position="35"/>
        <end position="55"/>
    </location>
</feature>
<evidence type="ECO:0000313" key="4">
    <source>
        <dbReference type="Proteomes" id="UP000235388"/>
    </source>
</evidence>
<feature type="domain" description="Reverse transcriptase Ty1/copia-type" evidence="2">
    <location>
        <begin position="146"/>
        <end position="217"/>
    </location>
</feature>
<gene>
    <name evidence="3" type="ORF">PCANC_26277</name>
</gene>
<dbReference type="EMBL" id="PGCJ01000232">
    <property type="protein sequence ID" value="PLW36872.1"/>
    <property type="molecule type" value="Genomic_DNA"/>
</dbReference>
<evidence type="ECO:0000259" key="2">
    <source>
        <dbReference type="Pfam" id="PF07727"/>
    </source>
</evidence>
<dbReference type="OrthoDB" id="3227712at2759"/>
<dbReference type="AlphaFoldDB" id="A0A2N5UGJ4"/>